<evidence type="ECO:0000313" key="1">
    <source>
        <dbReference type="EMBL" id="MCD1296186.1"/>
    </source>
</evidence>
<reference evidence="1 2" key="1">
    <citation type="submission" date="2017-11" db="EMBL/GenBank/DDBJ databases">
        <title>Isolation and Characterization of Family Methanocellaceae Species from Potential Methane Hydrate Area Offshore Southwestern Taiwan.</title>
        <authorList>
            <person name="Zhang W.-L."/>
            <person name="Chen W.-C."/>
            <person name="Lai M.-C."/>
            <person name="Chen S.-C."/>
        </authorList>
    </citation>
    <scope>NUCLEOTIDE SEQUENCE [LARGE SCALE GENOMIC DNA]</scope>
    <source>
        <strain evidence="1 2">CWC-04</strain>
    </source>
</reference>
<gene>
    <name evidence="1" type="ORF">CUJ83_14380</name>
</gene>
<dbReference type="RefSeq" id="WP_230743134.1">
    <property type="nucleotide sequence ID" value="NZ_PGCK01000014.1"/>
</dbReference>
<comment type="caution">
    <text evidence="1">The sequence shown here is derived from an EMBL/GenBank/DDBJ whole genome shotgun (WGS) entry which is preliminary data.</text>
</comment>
<organism evidence="1 2">
    <name type="scientific">Methanooceanicella nereidis</name>
    <dbReference type="NCBI Taxonomy" id="2052831"/>
    <lineage>
        <taxon>Archaea</taxon>
        <taxon>Methanobacteriati</taxon>
        <taxon>Methanobacteriota</taxon>
        <taxon>Stenosarchaea group</taxon>
        <taxon>Methanomicrobia</taxon>
        <taxon>Methanocellales</taxon>
        <taxon>Methanocellaceae</taxon>
        <taxon>Methanooceanicella</taxon>
    </lineage>
</organism>
<keyword evidence="2" id="KW-1185">Reference proteome</keyword>
<proteinExistence type="predicted"/>
<dbReference type="InterPro" id="IPR012031">
    <property type="entry name" value="MTH0776-like"/>
</dbReference>
<protein>
    <recommendedName>
        <fullName evidence="3">DUF1894 domain-containing protein</fullName>
    </recommendedName>
</protein>
<sequence length="102" mass="11885">MACINDFNFDVLLPQTSMSEGDDYIRSRYKEIYYVEPGYPILDLKILGKERVPVAIEENDKNLVIIYTKPCFGSSVLRIYDVPEEIKRIRSKYKDCLNIGLK</sequence>
<dbReference type="AlphaFoldDB" id="A0AAP2W8M8"/>
<evidence type="ECO:0000313" key="2">
    <source>
        <dbReference type="Proteomes" id="UP001320159"/>
    </source>
</evidence>
<dbReference type="Pfam" id="PF08979">
    <property type="entry name" value="DUF1894"/>
    <property type="match status" value="1"/>
</dbReference>
<dbReference type="EMBL" id="PGCK01000014">
    <property type="protein sequence ID" value="MCD1296186.1"/>
    <property type="molecule type" value="Genomic_DNA"/>
</dbReference>
<evidence type="ECO:0008006" key="3">
    <source>
        <dbReference type="Google" id="ProtNLM"/>
    </source>
</evidence>
<dbReference type="Proteomes" id="UP001320159">
    <property type="component" value="Unassembled WGS sequence"/>
</dbReference>
<accession>A0AAP2W8M8</accession>
<name>A0AAP2W8M8_9EURY</name>